<evidence type="ECO:0000313" key="1">
    <source>
        <dbReference type="EMBL" id="KAB2337704.1"/>
    </source>
</evidence>
<dbReference type="RefSeq" id="WP_151533792.1">
    <property type="nucleotide sequence ID" value="NZ_WBOS01000002.1"/>
</dbReference>
<gene>
    <name evidence="1" type="ORF">F7731_05640</name>
</gene>
<dbReference type="Proteomes" id="UP000481030">
    <property type="component" value="Unassembled WGS sequence"/>
</dbReference>
<evidence type="ECO:0000313" key="2">
    <source>
        <dbReference type="Proteomes" id="UP000481030"/>
    </source>
</evidence>
<dbReference type="AlphaFoldDB" id="A0A6L3V8F4"/>
<accession>A0A6L3V8F4</accession>
<proteinExistence type="predicted"/>
<reference evidence="1 2" key="1">
    <citation type="journal article" date="2016" name="Antonie Van Leeuwenhoek">
        <title>Bacillus depressus sp. nov., isolated from soil of a sunflower field.</title>
        <authorList>
            <person name="Wei X."/>
            <person name="Xin D."/>
            <person name="Xin Y."/>
            <person name="Zhang H."/>
            <person name="Wang T."/>
            <person name="Zhang J."/>
        </authorList>
    </citation>
    <scope>NUCLEOTIDE SEQUENCE [LARGE SCALE GENOMIC DNA]</scope>
    <source>
        <strain evidence="1 2">BZ1</strain>
    </source>
</reference>
<protein>
    <submittedName>
        <fullName evidence="1">Uncharacterized protein</fullName>
    </submittedName>
</protein>
<keyword evidence="2" id="KW-1185">Reference proteome</keyword>
<dbReference type="OrthoDB" id="1683552at2"/>
<dbReference type="EMBL" id="WBOS01000002">
    <property type="protein sequence ID" value="KAB2337704.1"/>
    <property type="molecule type" value="Genomic_DNA"/>
</dbReference>
<organism evidence="1 2">
    <name type="scientific">Cytobacillus depressus</name>
    <dbReference type="NCBI Taxonomy" id="1602942"/>
    <lineage>
        <taxon>Bacteria</taxon>
        <taxon>Bacillati</taxon>
        <taxon>Bacillota</taxon>
        <taxon>Bacilli</taxon>
        <taxon>Bacillales</taxon>
        <taxon>Bacillaceae</taxon>
        <taxon>Cytobacillus</taxon>
    </lineage>
</organism>
<comment type="caution">
    <text evidence="1">The sequence shown here is derived from an EMBL/GenBank/DDBJ whole genome shotgun (WGS) entry which is preliminary data.</text>
</comment>
<sequence>MAICPICNGFEEIKKKCTSCGNLALDQGRIMDYYGAYSAYMPIDLMKLEDGYPNDYANKECPHFLKCPVCGNQEVTLIKE</sequence>
<name>A0A6L3V8F4_9BACI</name>